<evidence type="ECO:0000256" key="7">
    <source>
        <dbReference type="ARBA" id="ARBA00022777"/>
    </source>
</evidence>
<keyword evidence="5" id="KW-0808">Transferase</keyword>
<dbReference type="GO" id="GO:0008982">
    <property type="term" value="F:protein-N(PI)-phosphohistidine-sugar phosphotransferase activity"/>
    <property type="evidence" value="ECO:0007669"/>
    <property type="project" value="InterPro"/>
</dbReference>
<protein>
    <submittedName>
        <fullName evidence="9">PTS system, mannose-specific IIB component</fullName>
    </submittedName>
</protein>
<dbReference type="Gene3D" id="3.40.35.10">
    <property type="entry name" value="Phosphotransferase system, sorbose subfamily IIB component"/>
    <property type="match status" value="1"/>
</dbReference>
<keyword evidence="2" id="KW-0813">Transport</keyword>
<dbReference type="GO" id="GO:0016301">
    <property type="term" value="F:kinase activity"/>
    <property type="evidence" value="ECO:0007669"/>
    <property type="project" value="UniProtKB-KW"/>
</dbReference>
<sequence>MLQVAPGSTKTFVVDIEKTARVYNNPKYADLEVLMVVETPRDVVRLLDLGLDITDVNVGGMTYKENMTRISEAVSVGKDDIEAFSELDKRGVRLTLQQLPTNRPVQLMDLLRSKGLL</sequence>
<evidence type="ECO:0000256" key="5">
    <source>
        <dbReference type="ARBA" id="ARBA00022679"/>
    </source>
</evidence>
<accession>A0A1H9TVB2</accession>
<reference evidence="9 10" key="1">
    <citation type="submission" date="2016-10" db="EMBL/GenBank/DDBJ databases">
        <authorList>
            <person name="de Groot N.N."/>
        </authorList>
    </citation>
    <scope>NUCLEOTIDE SEQUENCE [LARGE SCALE GENOMIC DNA]</scope>
    <source>
        <strain evidence="9 10">DSM 16859</strain>
    </source>
</reference>
<dbReference type="AlphaFoldDB" id="A0A1H9TVB2"/>
<dbReference type="GO" id="GO:0005737">
    <property type="term" value="C:cytoplasm"/>
    <property type="evidence" value="ECO:0007669"/>
    <property type="project" value="UniProtKB-SubCell"/>
</dbReference>
<comment type="subcellular location">
    <subcellularLocation>
        <location evidence="1">Cytoplasm</location>
    </subcellularLocation>
</comment>
<dbReference type="Proteomes" id="UP000198815">
    <property type="component" value="Unassembled WGS sequence"/>
</dbReference>
<evidence type="ECO:0000256" key="3">
    <source>
        <dbReference type="ARBA" id="ARBA00022490"/>
    </source>
</evidence>
<evidence type="ECO:0000259" key="8">
    <source>
        <dbReference type="PROSITE" id="PS51101"/>
    </source>
</evidence>
<evidence type="ECO:0000256" key="6">
    <source>
        <dbReference type="ARBA" id="ARBA00022683"/>
    </source>
</evidence>
<evidence type="ECO:0000313" key="10">
    <source>
        <dbReference type="Proteomes" id="UP000198815"/>
    </source>
</evidence>
<proteinExistence type="predicted"/>
<dbReference type="STRING" id="64702.SAMN05443377_12922"/>
<keyword evidence="7" id="KW-0418">Kinase</keyword>
<dbReference type="PROSITE" id="PS51101">
    <property type="entry name" value="PTS_EIIB_TYPE_4"/>
    <property type="match status" value="1"/>
</dbReference>
<dbReference type="SUPFAM" id="SSF52728">
    <property type="entry name" value="PTS IIb component"/>
    <property type="match status" value="1"/>
</dbReference>
<evidence type="ECO:0000256" key="1">
    <source>
        <dbReference type="ARBA" id="ARBA00004496"/>
    </source>
</evidence>
<evidence type="ECO:0000256" key="4">
    <source>
        <dbReference type="ARBA" id="ARBA00022597"/>
    </source>
</evidence>
<keyword evidence="4" id="KW-0762">Sugar transport</keyword>
<evidence type="ECO:0000256" key="2">
    <source>
        <dbReference type="ARBA" id="ARBA00022448"/>
    </source>
</evidence>
<feature type="domain" description="PTS EIIB type-4" evidence="8">
    <location>
        <begin position="1"/>
        <end position="117"/>
    </location>
</feature>
<gene>
    <name evidence="9" type="ORF">SAMN05443377_12922</name>
</gene>
<dbReference type="InterPro" id="IPR036667">
    <property type="entry name" value="PTS_IIB_sorbose-sp_sf"/>
</dbReference>
<dbReference type="InterPro" id="IPR004720">
    <property type="entry name" value="PTS_IIB_sorbose-sp"/>
</dbReference>
<keyword evidence="3" id="KW-0963">Cytoplasm</keyword>
<name>A0A1H9TVB2_9ACTN</name>
<evidence type="ECO:0000313" key="9">
    <source>
        <dbReference type="EMBL" id="SES01116.1"/>
    </source>
</evidence>
<dbReference type="GO" id="GO:0009401">
    <property type="term" value="P:phosphoenolpyruvate-dependent sugar phosphotransferase system"/>
    <property type="evidence" value="ECO:0007669"/>
    <property type="project" value="UniProtKB-KW"/>
</dbReference>
<keyword evidence="6" id="KW-0598">Phosphotransferase system</keyword>
<dbReference type="EMBL" id="FOGZ01000029">
    <property type="protein sequence ID" value="SES01116.1"/>
    <property type="molecule type" value="Genomic_DNA"/>
</dbReference>
<organism evidence="9 10">
    <name type="scientific">Propionibacterium cyclohexanicum</name>
    <dbReference type="NCBI Taxonomy" id="64702"/>
    <lineage>
        <taxon>Bacteria</taxon>
        <taxon>Bacillati</taxon>
        <taxon>Actinomycetota</taxon>
        <taxon>Actinomycetes</taxon>
        <taxon>Propionibacteriales</taxon>
        <taxon>Propionibacteriaceae</taxon>
        <taxon>Propionibacterium</taxon>
    </lineage>
</organism>
<dbReference type="Pfam" id="PF03830">
    <property type="entry name" value="PTSIIB_sorb"/>
    <property type="match status" value="1"/>
</dbReference>
<keyword evidence="10" id="KW-1185">Reference proteome</keyword>